<protein>
    <submittedName>
        <fullName evidence="2">Unannotated protein</fullName>
    </submittedName>
</protein>
<dbReference type="Gene3D" id="3.40.50.300">
    <property type="entry name" value="P-loop containing nucleotide triphosphate hydrolases"/>
    <property type="match status" value="1"/>
</dbReference>
<sequence length="180" mass="20850">MEYSKLLSELREIESDEPFIIAIDGAAGSGKTTLAQKLLKDLSDVQVIHMDDLYEGWSDPLSPKLAERVTSQIFQPFMMQLPVNYQCFNWKLNRFDVMKSIHQSKYLIIEGVGSGQRRFEQYLNILIWIQIDPQIGFNRVIARDGEQVRTEMLKFLDDQNNHFLAELTEFRADYTLNGAP</sequence>
<evidence type="ECO:0000259" key="1">
    <source>
        <dbReference type="Pfam" id="PF00931"/>
    </source>
</evidence>
<dbReference type="AlphaFoldDB" id="A0A6J6BJ24"/>
<dbReference type="InterPro" id="IPR002182">
    <property type="entry name" value="NB-ARC"/>
</dbReference>
<organism evidence="2">
    <name type="scientific">freshwater metagenome</name>
    <dbReference type="NCBI Taxonomy" id="449393"/>
    <lineage>
        <taxon>unclassified sequences</taxon>
        <taxon>metagenomes</taxon>
        <taxon>ecological metagenomes</taxon>
    </lineage>
</organism>
<dbReference type="InterPro" id="IPR027417">
    <property type="entry name" value="P-loop_NTPase"/>
</dbReference>
<feature type="domain" description="NB-ARC" evidence="1">
    <location>
        <begin position="6"/>
        <end position="47"/>
    </location>
</feature>
<gene>
    <name evidence="2" type="ORF">UFOPK1505_00074</name>
</gene>
<dbReference type="SUPFAM" id="SSF52540">
    <property type="entry name" value="P-loop containing nucleoside triphosphate hydrolases"/>
    <property type="match status" value="1"/>
</dbReference>
<dbReference type="Pfam" id="PF00931">
    <property type="entry name" value="NB-ARC"/>
    <property type="match status" value="1"/>
</dbReference>
<name>A0A6J6BJ24_9ZZZZ</name>
<dbReference type="EMBL" id="CAEZSS010000006">
    <property type="protein sequence ID" value="CAB4538714.1"/>
    <property type="molecule type" value="Genomic_DNA"/>
</dbReference>
<reference evidence="2" key="1">
    <citation type="submission" date="2020-05" db="EMBL/GenBank/DDBJ databases">
        <authorList>
            <person name="Chiriac C."/>
            <person name="Salcher M."/>
            <person name="Ghai R."/>
            <person name="Kavagutti S V."/>
        </authorList>
    </citation>
    <scope>NUCLEOTIDE SEQUENCE</scope>
</reference>
<proteinExistence type="predicted"/>
<evidence type="ECO:0000313" key="2">
    <source>
        <dbReference type="EMBL" id="CAB4538714.1"/>
    </source>
</evidence>
<accession>A0A6J6BJ24</accession>